<evidence type="ECO:0000313" key="2">
    <source>
        <dbReference type="EMBL" id="SCD19859.1"/>
    </source>
</evidence>
<evidence type="ECO:0000313" key="3">
    <source>
        <dbReference type="Proteomes" id="UP000187464"/>
    </source>
</evidence>
<sequence>MYRKLIRILLHVLLWAIVLATITLMSLHPDNTFSLARNLPFIITYLSLVGFFYLNADYLFIKLIPNKKYLLYILIVGVILLLYIYFHHYIFSLFFQLDSFHGHNIPPKGPPPLEAHHFMPERRRMIPIRRIILPLTQFLLFWALSLCYRLIYEWMSLNKKNKEIEALSST</sequence>
<feature type="transmembrane region" description="Helical" evidence="1">
    <location>
        <begin position="69"/>
        <end position="90"/>
    </location>
</feature>
<keyword evidence="1" id="KW-1133">Transmembrane helix</keyword>
<accession>A0A1R3T146</accession>
<evidence type="ECO:0000256" key="1">
    <source>
        <dbReference type="SAM" id="Phobius"/>
    </source>
</evidence>
<organism evidence="2 3">
    <name type="scientific">Proteiniphilum saccharofermentans</name>
    <dbReference type="NCBI Taxonomy" id="1642647"/>
    <lineage>
        <taxon>Bacteria</taxon>
        <taxon>Pseudomonadati</taxon>
        <taxon>Bacteroidota</taxon>
        <taxon>Bacteroidia</taxon>
        <taxon>Bacteroidales</taxon>
        <taxon>Dysgonomonadaceae</taxon>
        <taxon>Proteiniphilum</taxon>
    </lineage>
</organism>
<proteinExistence type="predicted"/>
<feature type="transmembrane region" description="Helical" evidence="1">
    <location>
        <begin position="39"/>
        <end position="60"/>
    </location>
</feature>
<dbReference type="Proteomes" id="UP000187464">
    <property type="component" value="Chromosome I"/>
</dbReference>
<dbReference type="STRING" id="1642647.PSM36_1034"/>
<name>A0A1R3T146_9BACT</name>
<keyword evidence="1" id="KW-0812">Transmembrane</keyword>
<protein>
    <submittedName>
        <fullName evidence="2">Putative membrane protein</fullName>
    </submittedName>
</protein>
<reference evidence="2 3" key="1">
    <citation type="submission" date="2016-08" db="EMBL/GenBank/DDBJ databases">
        <authorList>
            <person name="Seilhamer J.J."/>
        </authorList>
    </citation>
    <scope>NUCLEOTIDE SEQUENCE [LARGE SCALE GENOMIC DNA]</scope>
    <source>
        <strain evidence="2">M3/6</strain>
    </source>
</reference>
<keyword evidence="1" id="KW-0472">Membrane</keyword>
<gene>
    <name evidence="2" type="ORF">PSM36_1034</name>
</gene>
<feature type="transmembrane region" description="Helical" evidence="1">
    <location>
        <begin position="131"/>
        <end position="152"/>
    </location>
</feature>
<keyword evidence="3" id="KW-1185">Reference proteome</keyword>
<dbReference type="AlphaFoldDB" id="A0A1R3T146"/>
<dbReference type="KEGG" id="psac:PSM36_1034"/>
<feature type="transmembrane region" description="Helical" evidence="1">
    <location>
        <begin position="7"/>
        <end position="27"/>
    </location>
</feature>
<dbReference type="EMBL" id="LT605205">
    <property type="protein sequence ID" value="SCD19859.1"/>
    <property type="molecule type" value="Genomic_DNA"/>
</dbReference>